<keyword evidence="2" id="KW-1185">Reference proteome</keyword>
<gene>
    <name evidence="1" type="ORF">DFR67_114132</name>
</gene>
<evidence type="ECO:0000313" key="1">
    <source>
        <dbReference type="EMBL" id="PYE14033.1"/>
    </source>
</evidence>
<dbReference type="AlphaFoldDB" id="A0A318RQE1"/>
<dbReference type="GO" id="GO:0003677">
    <property type="term" value="F:DNA binding"/>
    <property type="evidence" value="ECO:0007669"/>
    <property type="project" value="UniProtKB-KW"/>
</dbReference>
<name>A0A318RQE1_WILLI</name>
<proteinExistence type="predicted"/>
<dbReference type="SUPFAM" id="SSF82607">
    <property type="entry name" value="YbaB-like"/>
    <property type="match status" value="1"/>
</dbReference>
<dbReference type="Gene3D" id="3.30.1310.10">
    <property type="entry name" value="Nucleoid-associated protein YbaB-like domain"/>
    <property type="match status" value="1"/>
</dbReference>
<evidence type="ECO:0000313" key="2">
    <source>
        <dbReference type="Proteomes" id="UP000247591"/>
    </source>
</evidence>
<dbReference type="RefSeq" id="WP_245938088.1">
    <property type="nucleotide sequence ID" value="NZ_QJSP01000014.1"/>
</dbReference>
<comment type="caution">
    <text evidence="1">The sequence shown here is derived from an EMBL/GenBank/DDBJ whole genome shotgun (WGS) entry which is preliminary data.</text>
</comment>
<dbReference type="InterPro" id="IPR004401">
    <property type="entry name" value="YbaB/EbfC"/>
</dbReference>
<dbReference type="InterPro" id="IPR036894">
    <property type="entry name" value="YbaB-like_sf"/>
</dbReference>
<protein>
    <submittedName>
        <fullName evidence="1">DNA-binding protein YbaB</fullName>
    </submittedName>
</protein>
<reference evidence="1 2" key="1">
    <citation type="submission" date="2018-06" db="EMBL/GenBank/DDBJ databases">
        <title>Genomic Encyclopedia of Type Strains, Phase IV (KMG-IV): sequencing the most valuable type-strain genomes for metagenomic binning, comparative biology and taxonomic classification.</title>
        <authorList>
            <person name="Goeker M."/>
        </authorList>
    </citation>
    <scope>NUCLEOTIDE SEQUENCE [LARGE SCALE GENOMIC DNA]</scope>
    <source>
        <strain evidence="1 2">DSM 45521</strain>
    </source>
</reference>
<dbReference type="Proteomes" id="UP000247591">
    <property type="component" value="Unassembled WGS sequence"/>
</dbReference>
<accession>A0A318RQE1</accession>
<dbReference type="Pfam" id="PF02575">
    <property type="entry name" value="YbaB_DNA_bd"/>
    <property type="match status" value="1"/>
</dbReference>
<sequence length="116" mass="12899">MVAESGRSGEMNRAWDAMLADVDAQRAQLRAAEQELRVATVAATSTDRLVRVVINARGLLTDLHIDPLALRRYRADQLSTLIRDLVERADGELTNRRNQVVAAIVQDQGPHLQDLD</sequence>
<keyword evidence="1" id="KW-0238">DNA-binding</keyword>
<dbReference type="EMBL" id="QJSP01000014">
    <property type="protein sequence ID" value="PYE14033.1"/>
    <property type="molecule type" value="Genomic_DNA"/>
</dbReference>
<organism evidence="1 2">
    <name type="scientific">Williamsia limnetica</name>
    <dbReference type="NCBI Taxonomy" id="882452"/>
    <lineage>
        <taxon>Bacteria</taxon>
        <taxon>Bacillati</taxon>
        <taxon>Actinomycetota</taxon>
        <taxon>Actinomycetes</taxon>
        <taxon>Mycobacteriales</taxon>
        <taxon>Nocardiaceae</taxon>
        <taxon>Williamsia</taxon>
    </lineage>
</organism>